<dbReference type="PROSITE" id="PS00962">
    <property type="entry name" value="RIBOSOMAL_S2_1"/>
    <property type="match status" value="1"/>
</dbReference>
<gene>
    <name evidence="5" type="primary">rpsB</name>
    <name evidence="7" type="ORF">A3J62_00190</name>
</gene>
<keyword evidence="2 5" id="KW-0689">Ribosomal protein</keyword>
<dbReference type="PANTHER" id="PTHR12534">
    <property type="entry name" value="30S RIBOSOMAL PROTEIN S2 PROKARYOTIC AND ORGANELLAR"/>
    <property type="match status" value="1"/>
</dbReference>
<dbReference type="InterPro" id="IPR018130">
    <property type="entry name" value="Ribosomal_uS2_CS"/>
</dbReference>
<dbReference type="GO" id="GO:0006412">
    <property type="term" value="P:translation"/>
    <property type="evidence" value="ECO:0007669"/>
    <property type="project" value="UniProtKB-UniRule"/>
</dbReference>
<evidence type="ECO:0000313" key="7">
    <source>
        <dbReference type="EMBL" id="OGY47594.1"/>
    </source>
</evidence>
<dbReference type="GO" id="GO:0003735">
    <property type="term" value="F:structural constituent of ribosome"/>
    <property type="evidence" value="ECO:0007669"/>
    <property type="project" value="InterPro"/>
</dbReference>
<dbReference type="EMBL" id="MHIH01000022">
    <property type="protein sequence ID" value="OGY47594.1"/>
    <property type="molecule type" value="Genomic_DNA"/>
</dbReference>
<dbReference type="CDD" id="cd01425">
    <property type="entry name" value="RPS2"/>
    <property type="match status" value="1"/>
</dbReference>
<dbReference type="Gene3D" id="3.40.50.10490">
    <property type="entry name" value="Glucose-6-phosphate isomerase like protein, domain 1"/>
    <property type="match status" value="1"/>
</dbReference>
<dbReference type="Gene3D" id="1.10.287.610">
    <property type="entry name" value="Helix hairpin bin"/>
    <property type="match status" value="1"/>
</dbReference>
<accession>A0A1G1Y5Y4</accession>
<dbReference type="GO" id="GO:0022627">
    <property type="term" value="C:cytosolic small ribosomal subunit"/>
    <property type="evidence" value="ECO:0007669"/>
    <property type="project" value="TreeGrafter"/>
</dbReference>
<evidence type="ECO:0000256" key="6">
    <source>
        <dbReference type="RuleBase" id="RU003631"/>
    </source>
</evidence>
<dbReference type="InterPro" id="IPR001865">
    <property type="entry name" value="Ribosomal_uS2"/>
</dbReference>
<dbReference type="NCBIfam" id="TIGR01011">
    <property type="entry name" value="rpsB_bact"/>
    <property type="match status" value="1"/>
</dbReference>
<comment type="similarity">
    <text evidence="1 5 6">Belongs to the universal ribosomal protein uS2 family.</text>
</comment>
<dbReference type="Proteomes" id="UP000178747">
    <property type="component" value="Unassembled WGS sequence"/>
</dbReference>
<evidence type="ECO:0000256" key="3">
    <source>
        <dbReference type="ARBA" id="ARBA00023274"/>
    </source>
</evidence>
<dbReference type="AlphaFoldDB" id="A0A1G1Y5Y4"/>
<comment type="caution">
    <text evidence="7">The sequence shown here is derived from an EMBL/GenBank/DDBJ whole genome shotgun (WGS) entry which is preliminary data.</text>
</comment>
<dbReference type="HAMAP" id="MF_00291_B">
    <property type="entry name" value="Ribosomal_uS2_B"/>
    <property type="match status" value="1"/>
</dbReference>
<dbReference type="PROSITE" id="PS00963">
    <property type="entry name" value="RIBOSOMAL_S2_2"/>
    <property type="match status" value="1"/>
</dbReference>
<name>A0A1G1Y5Y4_9BACT</name>
<dbReference type="Pfam" id="PF00318">
    <property type="entry name" value="Ribosomal_S2"/>
    <property type="match status" value="1"/>
</dbReference>
<evidence type="ECO:0000256" key="5">
    <source>
        <dbReference type="HAMAP-Rule" id="MF_00291"/>
    </source>
</evidence>
<evidence type="ECO:0000256" key="2">
    <source>
        <dbReference type="ARBA" id="ARBA00022980"/>
    </source>
</evidence>
<dbReference type="PRINTS" id="PR00395">
    <property type="entry name" value="RIBOSOMALS2"/>
</dbReference>
<dbReference type="InterPro" id="IPR005706">
    <property type="entry name" value="Ribosomal_uS2_bac/mit/plastid"/>
</dbReference>
<evidence type="ECO:0000256" key="4">
    <source>
        <dbReference type="ARBA" id="ARBA00035256"/>
    </source>
</evidence>
<evidence type="ECO:0000256" key="1">
    <source>
        <dbReference type="ARBA" id="ARBA00006242"/>
    </source>
</evidence>
<dbReference type="InterPro" id="IPR023591">
    <property type="entry name" value="Ribosomal_uS2_flav_dom_sf"/>
</dbReference>
<sequence length="246" mass="27480">MPQIPDLLTMLKSGVHFGHKISKRHPKMEPYIFGTKNGFHIINIEKTQVKLQEALEFIKKIVSNGGTILFLGTKKQAQTIIAKDAKDCGMPYITERWLGGTFTNFSAISKVIAKYKSLKEKRKKGELSKYTKKEQLDFDREIEKLEKTVGGIVTLTKVPDAVFVCDVKKEKTAVREAIKKNIPIIAINDTNTNPENINYSIPANDDAVKSIDLIVGLIAEAVKEGQGEKEAKKVIVEPANKKTNNK</sequence>
<organism evidence="7 8">
    <name type="scientific">Candidatus Buchananbacteria bacterium RIFCSPHIGHO2_02_FULL_38_8</name>
    <dbReference type="NCBI Taxonomy" id="1797538"/>
    <lineage>
        <taxon>Bacteria</taxon>
        <taxon>Candidatus Buchananiibacteriota</taxon>
    </lineage>
</organism>
<dbReference type="SUPFAM" id="SSF52313">
    <property type="entry name" value="Ribosomal protein S2"/>
    <property type="match status" value="1"/>
</dbReference>
<evidence type="ECO:0000313" key="8">
    <source>
        <dbReference type="Proteomes" id="UP000178747"/>
    </source>
</evidence>
<dbReference type="PANTHER" id="PTHR12534:SF0">
    <property type="entry name" value="SMALL RIBOSOMAL SUBUNIT PROTEIN US2M"/>
    <property type="match status" value="1"/>
</dbReference>
<protein>
    <recommendedName>
        <fullName evidence="4 5">Small ribosomal subunit protein uS2</fullName>
    </recommendedName>
</protein>
<reference evidence="7 8" key="1">
    <citation type="journal article" date="2016" name="Nat. Commun.">
        <title>Thousands of microbial genomes shed light on interconnected biogeochemical processes in an aquifer system.</title>
        <authorList>
            <person name="Anantharaman K."/>
            <person name="Brown C.T."/>
            <person name="Hug L.A."/>
            <person name="Sharon I."/>
            <person name="Castelle C.J."/>
            <person name="Probst A.J."/>
            <person name="Thomas B.C."/>
            <person name="Singh A."/>
            <person name="Wilkins M.J."/>
            <person name="Karaoz U."/>
            <person name="Brodie E.L."/>
            <person name="Williams K.H."/>
            <person name="Hubbard S.S."/>
            <person name="Banfield J.F."/>
        </authorList>
    </citation>
    <scope>NUCLEOTIDE SEQUENCE [LARGE SCALE GENOMIC DNA]</scope>
</reference>
<proteinExistence type="inferred from homology"/>
<keyword evidence="3 5" id="KW-0687">Ribonucleoprotein</keyword>